<evidence type="ECO:0000313" key="3">
    <source>
        <dbReference type="Proteomes" id="UP000774750"/>
    </source>
</evidence>
<evidence type="ECO:0000259" key="1">
    <source>
        <dbReference type="Pfam" id="PF20274"/>
    </source>
</evidence>
<reference evidence="2" key="2">
    <citation type="journal article" date="2021" name="Sci. Rep.">
        <title>The distribution of antibiotic resistance genes in chicken gut microbiota commensals.</title>
        <authorList>
            <person name="Juricova H."/>
            <person name="Matiasovicova J."/>
            <person name="Kubasova T."/>
            <person name="Cejkova D."/>
            <person name="Rychlik I."/>
        </authorList>
    </citation>
    <scope>NUCLEOTIDE SEQUENCE</scope>
    <source>
        <strain evidence="2">An559</strain>
    </source>
</reference>
<keyword evidence="3" id="KW-1185">Reference proteome</keyword>
<organism evidence="2 3">
    <name type="scientific">Merdimmobilis hominis</name>
    <dbReference type="NCBI Taxonomy" id="2897707"/>
    <lineage>
        <taxon>Bacteria</taxon>
        <taxon>Bacillati</taxon>
        <taxon>Bacillota</taxon>
        <taxon>Clostridia</taxon>
        <taxon>Eubacteriales</taxon>
        <taxon>Oscillospiraceae</taxon>
        <taxon>Merdimmobilis</taxon>
    </lineage>
</organism>
<evidence type="ECO:0000313" key="2">
    <source>
        <dbReference type="EMBL" id="MBM6920418.1"/>
    </source>
</evidence>
<feature type="domain" description="Cyclic-phosphate processing Receiver" evidence="1">
    <location>
        <begin position="1"/>
        <end position="82"/>
    </location>
</feature>
<reference evidence="2" key="1">
    <citation type="submission" date="2020-08" db="EMBL/GenBank/DDBJ databases">
        <authorList>
            <person name="Cejkova D."/>
            <person name="Kubasova T."/>
            <person name="Jahodarova E."/>
            <person name="Rychlik I."/>
        </authorList>
    </citation>
    <scope>NUCLEOTIDE SEQUENCE</scope>
    <source>
        <strain evidence="2">An559</strain>
    </source>
</reference>
<protein>
    <recommendedName>
        <fullName evidence="1">Cyclic-phosphate processing Receiver domain-containing protein</fullName>
    </recommendedName>
</protein>
<accession>A0A938X5T9</accession>
<dbReference type="AlphaFoldDB" id="A0A938X5T9"/>
<comment type="caution">
    <text evidence="2">The sequence shown here is derived from an EMBL/GenBank/DDBJ whole genome shotgun (WGS) entry which is preliminary data.</text>
</comment>
<dbReference type="InterPro" id="IPR046909">
    <property type="entry name" value="cREC_REC"/>
</dbReference>
<dbReference type="Pfam" id="PF20274">
    <property type="entry name" value="cREC_REC"/>
    <property type="match status" value="1"/>
</dbReference>
<sequence>MKLFLDDIRNEPSGYVLVRSFEDCIFELGTKDYDTVSLDYSLGERFTGLDVLKWMVRNNKFPKSLNIHSTHSYGRSEMAYYIHTHFPKGYLFTMGAAK</sequence>
<dbReference type="RefSeq" id="WP_204445245.1">
    <property type="nucleotide sequence ID" value="NZ_JACJKY010000005.1"/>
</dbReference>
<dbReference type="EMBL" id="JACJKY010000005">
    <property type="protein sequence ID" value="MBM6920418.1"/>
    <property type="molecule type" value="Genomic_DNA"/>
</dbReference>
<proteinExistence type="predicted"/>
<dbReference type="Proteomes" id="UP000774750">
    <property type="component" value="Unassembled WGS sequence"/>
</dbReference>
<gene>
    <name evidence="2" type="ORF">H6A12_04510</name>
</gene>
<name>A0A938X5T9_9FIRM</name>